<gene>
    <name evidence="1" type="ORF">SAMN05216387_11444</name>
</gene>
<evidence type="ECO:0000313" key="1">
    <source>
        <dbReference type="EMBL" id="SEL53969.1"/>
    </source>
</evidence>
<sequence length="66" mass="7400">MTEKRKHIPNPEGRPKLMQDGKRRNIYIDEASWQKAKELGNGKPSEGIRKALNSACCDPNPLLTPA</sequence>
<proteinExistence type="predicted"/>
<keyword evidence="2" id="KW-1185">Reference proteome</keyword>
<evidence type="ECO:0000313" key="2">
    <source>
        <dbReference type="Proteomes" id="UP000198620"/>
    </source>
</evidence>
<dbReference type="AlphaFoldDB" id="A0A1H7R1J4"/>
<dbReference type="EMBL" id="FOBH01000014">
    <property type="protein sequence ID" value="SEL53969.1"/>
    <property type="molecule type" value="Genomic_DNA"/>
</dbReference>
<protein>
    <submittedName>
        <fullName evidence="1">Uncharacterized protein</fullName>
    </submittedName>
</protein>
<name>A0A1H7R1J4_9PROT</name>
<reference evidence="1 2" key="1">
    <citation type="submission" date="2016-10" db="EMBL/GenBank/DDBJ databases">
        <authorList>
            <person name="de Groot N.N."/>
        </authorList>
    </citation>
    <scope>NUCLEOTIDE SEQUENCE [LARGE SCALE GENOMIC DNA]</scope>
    <source>
        <strain evidence="1 2">Nv1</strain>
    </source>
</reference>
<dbReference type="STRING" id="1233.SAMN05216387_11444"/>
<dbReference type="Proteomes" id="UP000198620">
    <property type="component" value="Unassembled WGS sequence"/>
</dbReference>
<accession>A0A1H7R1J4</accession>
<organism evidence="1 2">
    <name type="scientific">Nitrosovibrio tenuis</name>
    <dbReference type="NCBI Taxonomy" id="1233"/>
    <lineage>
        <taxon>Bacteria</taxon>
        <taxon>Pseudomonadati</taxon>
        <taxon>Pseudomonadota</taxon>
        <taxon>Betaproteobacteria</taxon>
        <taxon>Nitrosomonadales</taxon>
        <taxon>Nitrosomonadaceae</taxon>
        <taxon>Nitrosovibrio</taxon>
    </lineage>
</organism>